<dbReference type="Proteomes" id="UP001341840">
    <property type="component" value="Unassembled WGS sequence"/>
</dbReference>
<accession>A0ABU6UGW2</accession>
<gene>
    <name evidence="1" type="ORF">PIB30_050071</name>
</gene>
<organism evidence="1 2">
    <name type="scientific">Stylosanthes scabra</name>
    <dbReference type="NCBI Taxonomy" id="79078"/>
    <lineage>
        <taxon>Eukaryota</taxon>
        <taxon>Viridiplantae</taxon>
        <taxon>Streptophyta</taxon>
        <taxon>Embryophyta</taxon>
        <taxon>Tracheophyta</taxon>
        <taxon>Spermatophyta</taxon>
        <taxon>Magnoliopsida</taxon>
        <taxon>eudicotyledons</taxon>
        <taxon>Gunneridae</taxon>
        <taxon>Pentapetalae</taxon>
        <taxon>rosids</taxon>
        <taxon>fabids</taxon>
        <taxon>Fabales</taxon>
        <taxon>Fabaceae</taxon>
        <taxon>Papilionoideae</taxon>
        <taxon>50 kb inversion clade</taxon>
        <taxon>dalbergioids sensu lato</taxon>
        <taxon>Dalbergieae</taxon>
        <taxon>Pterocarpus clade</taxon>
        <taxon>Stylosanthes</taxon>
    </lineage>
</organism>
<dbReference type="EMBL" id="JASCZI010121170">
    <property type="protein sequence ID" value="MED6160279.1"/>
    <property type="molecule type" value="Genomic_DNA"/>
</dbReference>
<sequence length="104" mass="11420">MAPFSPGLYLRFFGFQMLSAEDKLDGSSCFNGVGTNSMSHFGCLLDSKRKEHALHLVHIARCALYLRFGQVVAIAGTSDLARKTSNEKDPVIVLLVVVFYSAVH</sequence>
<protein>
    <submittedName>
        <fullName evidence="1">Uncharacterized protein</fullName>
    </submittedName>
</protein>
<reference evidence="1 2" key="1">
    <citation type="journal article" date="2023" name="Plants (Basel)">
        <title>Bridging the Gap: Combining Genomics and Transcriptomics Approaches to Understand Stylosanthes scabra, an Orphan Legume from the Brazilian Caatinga.</title>
        <authorList>
            <person name="Ferreira-Neto J.R.C."/>
            <person name="da Silva M.D."/>
            <person name="Binneck E."/>
            <person name="de Melo N.F."/>
            <person name="da Silva R.H."/>
            <person name="de Melo A.L.T.M."/>
            <person name="Pandolfi V."/>
            <person name="Bustamante F.O."/>
            <person name="Brasileiro-Vidal A.C."/>
            <person name="Benko-Iseppon A.M."/>
        </authorList>
    </citation>
    <scope>NUCLEOTIDE SEQUENCE [LARGE SCALE GENOMIC DNA]</scope>
    <source>
        <tissue evidence="1">Leaves</tissue>
    </source>
</reference>
<name>A0ABU6UGW2_9FABA</name>
<evidence type="ECO:0000313" key="2">
    <source>
        <dbReference type="Proteomes" id="UP001341840"/>
    </source>
</evidence>
<proteinExistence type="predicted"/>
<evidence type="ECO:0000313" key="1">
    <source>
        <dbReference type="EMBL" id="MED6160279.1"/>
    </source>
</evidence>
<comment type="caution">
    <text evidence="1">The sequence shown here is derived from an EMBL/GenBank/DDBJ whole genome shotgun (WGS) entry which is preliminary data.</text>
</comment>
<keyword evidence="2" id="KW-1185">Reference proteome</keyword>